<name>C8XG16_NAKMY</name>
<organism evidence="2 3">
    <name type="scientific">Nakamurella multipartita (strain ATCC 700099 / DSM 44233 / CIP 104796 / JCM 9543 / NBRC 105858 / Y-104)</name>
    <name type="common">Microsphaera multipartita</name>
    <dbReference type="NCBI Taxonomy" id="479431"/>
    <lineage>
        <taxon>Bacteria</taxon>
        <taxon>Bacillati</taxon>
        <taxon>Actinomycetota</taxon>
        <taxon>Actinomycetes</taxon>
        <taxon>Nakamurellales</taxon>
        <taxon>Nakamurellaceae</taxon>
        <taxon>Nakamurella</taxon>
    </lineage>
</organism>
<sequence>MAVPHVEAPRWIERSAVIVALVLVLVVYVRADVITPALVGLALLTAGEVAIGRGLRHRGGTHSS</sequence>
<reference evidence="2 3" key="2">
    <citation type="journal article" date="2010" name="Stand. Genomic Sci.">
        <title>Complete genome sequence of Nakamurella multipartita type strain (Y-104).</title>
        <authorList>
            <person name="Tice H."/>
            <person name="Mayilraj S."/>
            <person name="Sims D."/>
            <person name="Lapidus A."/>
            <person name="Nolan M."/>
            <person name="Lucas S."/>
            <person name="Glavina Del Rio T."/>
            <person name="Copeland A."/>
            <person name="Cheng J.F."/>
            <person name="Meincke L."/>
            <person name="Bruce D."/>
            <person name="Goodwin L."/>
            <person name="Pitluck S."/>
            <person name="Ivanova N."/>
            <person name="Mavromatis K."/>
            <person name="Ovchinnikova G."/>
            <person name="Pati A."/>
            <person name="Chen A."/>
            <person name="Palaniappan K."/>
            <person name="Land M."/>
            <person name="Hauser L."/>
            <person name="Chang Y.J."/>
            <person name="Jeffries C.D."/>
            <person name="Detter J.C."/>
            <person name="Brettin T."/>
            <person name="Rohde M."/>
            <person name="Goker M."/>
            <person name="Bristow J."/>
            <person name="Eisen J.A."/>
            <person name="Markowitz V."/>
            <person name="Hugenholtz P."/>
            <person name="Kyrpides N.C."/>
            <person name="Klenk H.P."/>
            <person name="Chen F."/>
        </authorList>
    </citation>
    <scope>NUCLEOTIDE SEQUENCE [LARGE SCALE GENOMIC DNA]</scope>
    <source>
        <strain evidence="3">ATCC 700099 / DSM 44233 / CIP 104796 / JCM 9543 / NBRC 105858 / Y-104</strain>
    </source>
</reference>
<dbReference type="InParanoid" id="C8XG16"/>
<keyword evidence="1" id="KW-0472">Membrane</keyword>
<dbReference type="AlphaFoldDB" id="C8XG16"/>
<reference evidence="3" key="1">
    <citation type="submission" date="2009-09" db="EMBL/GenBank/DDBJ databases">
        <title>The complete genome of Nakamurella multipartita DSM 44233.</title>
        <authorList>
            <consortium name="US DOE Joint Genome Institute (JGI-PGF)"/>
            <person name="Lucas S."/>
            <person name="Copeland A."/>
            <person name="Lapidus A."/>
            <person name="Glavina del Rio T."/>
            <person name="Dalin E."/>
            <person name="Tice H."/>
            <person name="Bruce D."/>
            <person name="Goodwin L."/>
            <person name="Pitluck S."/>
            <person name="Kyrpides N."/>
            <person name="Mavromatis K."/>
            <person name="Ivanova N."/>
            <person name="Ovchinnikova G."/>
            <person name="Sims D."/>
            <person name="Meincke L."/>
            <person name="Brettin T."/>
            <person name="Detter J.C."/>
            <person name="Han C."/>
            <person name="Larimer F."/>
            <person name="Land M."/>
            <person name="Hauser L."/>
            <person name="Markowitz V."/>
            <person name="Cheng J.-F."/>
            <person name="Hugenholtz P."/>
            <person name="Woyke T."/>
            <person name="Wu D."/>
            <person name="Klenk H.-P."/>
            <person name="Eisen J.A."/>
        </authorList>
    </citation>
    <scope>NUCLEOTIDE SEQUENCE [LARGE SCALE GENOMIC DNA]</scope>
    <source>
        <strain evidence="3">ATCC 700099 / DSM 44233 / CIP 104796 / JCM 9543 / NBRC 105858 / Y-104</strain>
    </source>
</reference>
<evidence type="ECO:0000256" key="1">
    <source>
        <dbReference type="SAM" id="Phobius"/>
    </source>
</evidence>
<dbReference type="EMBL" id="CP001737">
    <property type="protein sequence ID" value="ACV78127.1"/>
    <property type="molecule type" value="Genomic_DNA"/>
</dbReference>
<accession>C8XG16</accession>
<feature type="transmembrane region" description="Helical" evidence="1">
    <location>
        <begin position="37"/>
        <end position="55"/>
    </location>
</feature>
<gene>
    <name evidence="2" type="ordered locus">Namu_1737</name>
</gene>
<evidence type="ECO:0000313" key="3">
    <source>
        <dbReference type="Proteomes" id="UP000002218"/>
    </source>
</evidence>
<evidence type="ECO:0000313" key="2">
    <source>
        <dbReference type="EMBL" id="ACV78127.1"/>
    </source>
</evidence>
<keyword evidence="1" id="KW-1133">Transmembrane helix</keyword>
<keyword evidence="1" id="KW-0812">Transmembrane</keyword>
<dbReference type="Proteomes" id="UP000002218">
    <property type="component" value="Chromosome"/>
</dbReference>
<feature type="transmembrane region" description="Helical" evidence="1">
    <location>
        <begin position="12"/>
        <end position="31"/>
    </location>
</feature>
<keyword evidence="3" id="KW-1185">Reference proteome</keyword>
<protein>
    <submittedName>
        <fullName evidence="2">Uncharacterized protein</fullName>
    </submittedName>
</protein>
<dbReference type="KEGG" id="nml:Namu_1737"/>
<dbReference type="HOGENOM" id="CLU_2863108_0_0_11"/>
<proteinExistence type="predicted"/>
<dbReference type="RefSeq" id="WP_015747030.1">
    <property type="nucleotide sequence ID" value="NC_013235.1"/>
</dbReference>